<dbReference type="Gene3D" id="3.90.120.10">
    <property type="entry name" value="DNA Methylase, subunit A, domain 2"/>
    <property type="match status" value="1"/>
</dbReference>
<protein>
    <recommendedName>
        <fullName evidence="7">Cytosine-specific methyltransferase</fullName>
        <ecNumber evidence="7">2.1.1.37</ecNumber>
    </recommendedName>
</protein>
<dbReference type="CDD" id="cd00315">
    <property type="entry name" value="Cyt_C5_DNA_methylase"/>
    <property type="match status" value="1"/>
</dbReference>
<gene>
    <name evidence="8" type="ORF">DXC40_03305</name>
</gene>
<evidence type="ECO:0000313" key="9">
    <source>
        <dbReference type="Proteomes" id="UP000260828"/>
    </source>
</evidence>
<dbReference type="Pfam" id="PF00145">
    <property type="entry name" value="DNA_methylase"/>
    <property type="match status" value="1"/>
</dbReference>
<dbReference type="InterPro" id="IPR029063">
    <property type="entry name" value="SAM-dependent_MTases_sf"/>
</dbReference>
<feature type="active site" evidence="5">
    <location>
        <position position="76"/>
    </location>
</feature>
<dbReference type="PANTHER" id="PTHR10629">
    <property type="entry name" value="CYTOSINE-SPECIFIC METHYLTRANSFERASE"/>
    <property type="match status" value="1"/>
</dbReference>
<comment type="similarity">
    <text evidence="5 6">Belongs to the class I-like SAM-binding methyltransferase superfamily. C5-methyltransferase family.</text>
</comment>
<sequence>MKKIVDLFAGCGGLSMGFQDAGFNIVGAFEFWDIAADCYEKNFEHPVYRMDLSDVEKSVEKIRLLKPEIIIGGPPCQDFSHAGKRIEAGRASLTGAYAQIISEIRPRYFVMENVDRAQKSNTYAFARDIFVKAGYGLTEIILDASHCGVPQKRKRFFCIGSLGQKDGFLLEYFNNQVSKHETTLREYFGDALDFEYYYRHPRNYNRRGIFSIDEPAPTMRGVNRPVPQGYPGHPNDPCPLNENIRALTTLERALIQTFPPSYKWQGSKTDKEQMIGNAVPVKLAEFVANALKYHINCCETEDIDFSQFAVWLHATQTLPERTQKDTVSRLKRANHICKLNGKPDALYIFSLEQNENFKKLTPAVRSQLKRAVAFYTAFSNASFVNLEAGV</sequence>
<evidence type="ECO:0000256" key="1">
    <source>
        <dbReference type="ARBA" id="ARBA00022603"/>
    </source>
</evidence>
<reference evidence="8 9" key="1">
    <citation type="submission" date="2018-08" db="EMBL/GenBank/DDBJ databases">
        <title>A genome reference for cultivated species of the human gut microbiota.</title>
        <authorList>
            <person name="Zou Y."/>
            <person name="Xue W."/>
            <person name="Luo G."/>
        </authorList>
    </citation>
    <scope>NUCLEOTIDE SEQUENCE [LARGE SCALE GENOMIC DNA]</scope>
    <source>
        <strain evidence="8 9">TF05-12AC</strain>
    </source>
</reference>
<evidence type="ECO:0000256" key="4">
    <source>
        <dbReference type="ARBA" id="ARBA00022747"/>
    </source>
</evidence>
<evidence type="ECO:0000256" key="2">
    <source>
        <dbReference type="ARBA" id="ARBA00022679"/>
    </source>
</evidence>
<dbReference type="Gene3D" id="3.40.50.150">
    <property type="entry name" value="Vaccinia Virus protein VP39"/>
    <property type="match status" value="1"/>
</dbReference>
<evidence type="ECO:0000313" key="8">
    <source>
        <dbReference type="EMBL" id="RGE70094.1"/>
    </source>
</evidence>
<keyword evidence="2 5" id="KW-0808">Transferase</keyword>
<dbReference type="PROSITE" id="PS51679">
    <property type="entry name" value="SAM_MT_C5"/>
    <property type="match status" value="1"/>
</dbReference>
<proteinExistence type="inferred from homology"/>
<dbReference type="PANTHER" id="PTHR10629:SF52">
    <property type="entry name" value="DNA (CYTOSINE-5)-METHYLTRANSFERASE 1"/>
    <property type="match status" value="1"/>
</dbReference>
<dbReference type="AlphaFoldDB" id="A0A3E3ISQ4"/>
<keyword evidence="4" id="KW-0680">Restriction system</keyword>
<dbReference type="EMBL" id="QVME01000001">
    <property type="protein sequence ID" value="RGE70094.1"/>
    <property type="molecule type" value="Genomic_DNA"/>
</dbReference>
<evidence type="ECO:0000256" key="5">
    <source>
        <dbReference type="PROSITE-ProRule" id="PRU01016"/>
    </source>
</evidence>
<dbReference type="EC" id="2.1.1.37" evidence="7"/>
<dbReference type="InterPro" id="IPR018117">
    <property type="entry name" value="C5_DNA_meth_AS"/>
</dbReference>
<organism evidence="8 9">
    <name type="scientific">Anaerotruncus colihominis</name>
    <dbReference type="NCBI Taxonomy" id="169435"/>
    <lineage>
        <taxon>Bacteria</taxon>
        <taxon>Bacillati</taxon>
        <taxon>Bacillota</taxon>
        <taxon>Clostridia</taxon>
        <taxon>Eubacteriales</taxon>
        <taxon>Oscillospiraceae</taxon>
        <taxon>Anaerotruncus</taxon>
    </lineage>
</organism>
<dbReference type="PROSITE" id="PS00094">
    <property type="entry name" value="C5_MTASE_1"/>
    <property type="match status" value="1"/>
</dbReference>
<dbReference type="InterPro" id="IPR001525">
    <property type="entry name" value="C5_MeTfrase"/>
</dbReference>
<dbReference type="PROSITE" id="PS00095">
    <property type="entry name" value="C5_MTASE_2"/>
    <property type="match status" value="1"/>
</dbReference>
<comment type="catalytic activity">
    <reaction evidence="7">
        <text>a 2'-deoxycytidine in DNA + S-adenosyl-L-methionine = a 5-methyl-2'-deoxycytidine in DNA + S-adenosyl-L-homocysteine + H(+)</text>
        <dbReference type="Rhea" id="RHEA:13681"/>
        <dbReference type="Rhea" id="RHEA-COMP:11369"/>
        <dbReference type="Rhea" id="RHEA-COMP:11370"/>
        <dbReference type="ChEBI" id="CHEBI:15378"/>
        <dbReference type="ChEBI" id="CHEBI:57856"/>
        <dbReference type="ChEBI" id="CHEBI:59789"/>
        <dbReference type="ChEBI" id="CHEBI:85452"/>
        <dbReference type="ChEBI" id="CHEBI:85454"/>
        <dbReference type="EC" id="2.1.1.37"/>
    </reaction>
</comment>
<dbReference type="SUPFAM" id="SSF53335">
    <property type="entry name" value="S-adenosyl-L-methionine-dependent methyltransferases"/>
    <property type="match status" value="1"/>
</dbReference>
<dbReference type="GO" id="GO:0003677">
    <property type="term" value="F:DNA binding"/>
    <property type="evidence" value="ECO:0007669"/>
    <property type="project" value="TreeGrafter"/>
</dbReference>
<evidence type="ECO:0000256" key="6">
    <source>
        <dbReference type="RuleBase" id="RU000416"/>
    </source>
</evidence>
<dbReference type="GO" id="GO:0032259">
    <property type="term" value="P:methylation"/>
    <property type="evidence" value="ECO:0007669"/>
    <property type="project" value="UniProtKB-KW"/>
</dbReference>
<keyword evidence="1 5" id="KW-0489">Methyltransferase</keyword>
<dbReference type="Proteomes" id="UP000260828">
    <property type="component" value="Unassembled WGS sequence"/>
</dbReference>
<accession>A0A3E3ISQ4</accession>
<evidence type="ECO:0000256" key="7">
    <source>
        <dbReference type="RuleBase" id="RU000417"/>
    </source>
</evidence>
<evidence type="ECO:0000256" key="3">
    <source>
        <dbReference type="ARBA" id="ARBA00022691"/>
    </source>
</evidence>
<dbReference type="NCBIfam" id="TIGR00675">
    <property type="entry name" value="dcm"/>
    <property type="match status" value="1"/>
</dbReference>
<dbReference type="GO" id="GO:0003886">
    <property type="term" value="F:DNA (cytosine-5-)-methyltransferase activity"/>
    <property type="evidence" value="ECO:0007669"/>
    <property type="project" value="UniProtKB-EC"/>
</dbReference>
<dbReference type="InterPro" id="IPR050390">
    <property type="entry name" value="C5-Methyltransferase"/>
</dbReference>
<name>A0A3E3ISQ4_9FIRM</name>
<dbReference type="InterPro" id="IPR031303">
    <property type="entry name" value="C5_meth_CS"/>
</dbReference>
<dbReference type="GO" id="GO:0044027">
    <property type="term" value="P:negative regulation of gene expression via chromosomal CpG island methylation"/>
    <property type="evidence" value="ECO:0007669"/>
    <property type="project" value="TreeGrafter"/>
</dbReference>
<keyword evidence="3 5" id="KW-0949">S-adenosyl-L-methionine</keyword>
<dbReference type="RefSeq" id="WP_117546141.1">
    <property type="nucleotide sequence ID" value="NZ_QVME01000001.1"/>
</dbReference>
<comment type="caution">
    <text evidence="8">The sequence shown here is derived from an EMBL/GenBank/DDBJ whole genome shotgun (WGS) entry which is preliminary data.</text>
</comment>
<dbReference type="GO" id="GO:0009307">
    <property type="term" value="P:DNA restriction-modification system"/>
    <property type="evidence" value="ECO:0007669"/>
    <property type="project" value="UniProtKB-KW"/>
</dbReference>
<dbReference type="PRINTS" id="PR00105">
    <property type="entry name" value="C5METTRFRASE"/>
</dbReference>